<keyword evidence="2" id="KW-1185">Reference proteome</keyword>
<protein>
    <submittedName>
        <fullName evidence="1">Uncharacterized protein</fullName>
    </submittedName>
</protein>
<sequence>MEYRNEGREAVILSLYISYLAEICFWRTRYAACALMFRLEKNQIVSPDRYLPVFQEISDEEEACDFIDASDIIDEEHIEENDLSNS</sequence>
<gene>
    <name evidence="1" type="ORF">AVEN_166721_1</name>
</gene>
<evidence type="ECO:0000313" key="2">
    <source>
        <dbReference type="Proteomes" id="UP000499080"/>
    </source>
</evidence>
<organism evidence="1 2">
    <name type="scientific">Araneus ventricosus</name>
    <name type="common">Orbweaver spider</name>
    <name type="synonym">Epeira ventricosa</name>
    <dbReference type="NCBI Taxonomy" id="182803"/>
    <lineage>
        <taxon>Eukaryota</taxon>
        <taxon>Metazoa</taxon>
        <taxon>Ecdysozoa</taxon>
        <taxon>Arthropoda</taxon>
        <taxon>Chelicerata</taxon>
        <taxon>Arachnida</taxon>
        <taxon>Araneae</taxon>
        <taxon>Araneomorphae</taxon>
        <taxon>Entelegynae</taxon>
        <taxon>Araneoidea</taxon>
        <taxon>Araneidae</taxon>
        <taxon>Araneus</taxon>
    </lineage>
</organism>
<comment type="caution">
    <text evidence="1">The sequence shown here is derived from an EMBL/GenBank/DDBJ whole genome shotgun (WGS) entry which is preliminary data.</text>
</comment>
<evidence type="ECO:0000313" key="1">
    <source>
        <dbReference type="EMBL" id="GBM47081.1"/>
    </source>
</evidence>
<proteinExistence type="predicted"/>
<dbReference type="AlphaFoldDB" id="A0A4Y2G152"/>
<dbReference type="Proteomes" id="UP000499080">
    <property type="component" value="Unassembled WGS sequence"/>
</dbReference>
<name>A0A4Y2G152_ARAVE</name>
<dbReference type="EMBL" id="BGPR01001165">
    <property type="protein sequence ID" value="GBM47081.1"/>
    <property type="molecule type" value="Genomic_DNA"/>
</dbReference>
<reference evidence="1 2" key="1">
    <citation type="journal article" date="2019" name="Sci. Rep.">
        <title>Orb-weaving spider Araneus ventricosus genome elucidates the spidroin gene catalogue.</title>
        <authorList>
            <person name="Kono N."/>
            <person name="Nakamura H."/>
            <person name="Ohtoshi R."/>
            <person name="Moran D.A.P."/>
            <person name="Shinohara A."/>
            <person name="Yoshida Y."/>
            <person name="Fujiwara M."/>
            <person name="Mori M."/>
            <person name="Tomita M."/>
            <person name="Arakawa K."/>
        </authorList>
    </citation>
    <scope>NUCLEOTIDE SEQUENCE [LARGE SCALE GENOMIC DNA]</scope>
</reference>
<accession>A0A4Y2G152</accession>